<dbReference type="PANTHER" id="PTHR46890:SF48">
    <property type="entry name" value="RNA-DIRECTED DNA POLYMERASE"/>
    <property type="match status" value="1"/>
</dbReference>
<dbReference type="AlphaFoldDB" id="A0A5B6VTS5"/>
<accession>A0A5B6VTS5</accession>
<evidence type="ECO:0000313" key="2">
    <source>
        <dbReference type="EMBL" id="KAA3472347.1"/>
    </source>
</evidence>
<dbReference type="Proteomes" id="UP000325315">
    <property type="component" value="Unassembled WGS sequence"/>
</dbReference>
<dbReference type="PROSITE" id="PS50878">
    <property type="entry name" value="RT_POL"/>
    <property type="match status" value="1"/>
</dbReference>
<dbReference type="EMBL" id="SMMG02000005">
    <property type="protein sequence ID" value="KAA3472347.1"/>
    <property type="molecule type" value="Genomic_DNA"/>
</dbReference>
<dbReference type="InterPro" id="IPR000477">
    <property type="entry name" value="RT_dom"/>
</dbReference>
<proteinExistence type="predicted"/>
<reference evidence="3" key="1">
    <citation type="journal article" date="2019" name="Plant Biotechnol. J.">
        <title>Genome sequencing of the Australian wild diploid species Gossypium australe highlights disease resistance and delayed gland morphogenesis.</title>
        <authorList>
            <person name="Cai Y."/>
            <person name="Cai X."/>
            <person name="Wang Q."/>
            <person name="Wang P."/>
            <person name="Zhang Y."/>
            <person name="Cai C."/>
            <person name="Xu Y."/>
            <person name="Wang K."/>
            <person name="Zhou Z."/>
            <person name="Wang C."/>
            <person name="Geng S."/>
            <person name="Li B."/>
            <person name="Dong Q."/>
            <person name="Hou Y."/>
            <person name="Wang H."/>
            <person name="Ai P."/>
            <person name="Liu Z."/>
            <person name="Yi F."/>
            <person name="Sun M."/>
            <person name="An G."/>
            <person name="Cheng J."/>
            <person name="Zhang Y."/>
            <person name="Shi Q."/>
            <person name="Xie Y."/>
            <person name="Shi X."/>
            <person name="Chang Y."/>
            <person name="Huang F."/>
            <person name="Chen Y."/>
            <person name="Hong S."/>
            <person name="Mi L."/>
            <person name="Sun Q."/>
            <person name="Zhang L."/>
            <person name="Zhou B."/>
            <person name="Peng R."/>
            <person name="Zhang X."/>
            <person name="Liu F."/>
        </authorList>
    </citation>
    <scope>NUCLEOTIDE SEQUENCE [LARGE SCALE GENOMIC DNA]</scope>
    <source>
        <strain evidence="3">cv. PA1801</strain>
    </source>
</reference>
<dbReference type="PANTHER" id="PTHR46890">
    <property type="entry name" value="NON-LTR RETROLELEMENT REVERSE TRANSCRIPTASE-LIKE PROTEIN-RELATED"/>
    <property type="match status" value="1"/>
</dbReference>
<dbReference type="GO" id="GO:0003964">
    <property type="term" value="F:RNA-directed DNA polymerase activity"/>
    <property type="evidence" value="ECO:0007669"/>
    <property type="project" value="UniProtKB-KW"/>
</dbReference>
<keyword evidence="3" id="KW-1185">Reference proteome</keyword>
<keyword evidence="2" id="KW-0695">RNA-directed DNA polymerase</keyword>
<keyword evidence="2" id="KW-0808">Transferase</keyword>
<dbReference type="InterPro" id="IPR052343">
    <property type="entry name" value="Retrotransposon-Effector_Assoc"/>
</dbReference>
<comment type="caution">
    <text evidence="2">The sequence shown here is derived from an EMBL/GenBank/DDBJ whole genome shotgun (WGS) entry which is preliminary data.</text>
</comment>
<name>A0A5B6VTS5_9ROSI</name>
<protein>
    <submittedName>
        <fullName evidence="2">Reverse transcriptase</fullName>
    </submittedName>
</protein>
<sequence length="162" mass="18286">MLKMGFARKWVDLIMRCITIASYAVITNGRKGNNFQPTRGVRQGDPLSPFLFLICSEGLSTLMRTTKKNGLIRGVKANDCIMFSEAINKGARIMKDILKEYESCSGQCVNFNKSTIFYSSNTSREKREKVSTMLGIRSFTSPEKYLGLSNVVGRWKKEAFQS</sequence>
<dbReference type="OrthoDB" id="1734132at2759"/>
<keyword evidence="2" id="KW-0548">Nucleotidyltransferase</keyword>
<feature type="domain" description="Reverse transcriptase" evidence="1">
    <location>
        <begin position="1"/>
        <end position="150"/>
    </location>
</feature>
<gene>
    <name evidence="2" type="ORF">EPI10_022834</name>
</gene>
<organism evidence="2 3">
    <name type="scientific">Gossypium australe</name>
    <dbReference type="NCBI Taxonomy" id="47621"/>
    <lineage>
        <taxon>Eukaryota</taxon>
        <taxon>Viridiplantae</taxon>
        <taxon>Streptophyta</taxon>
        <taxon>Embryophyta</taxon>
        <taxon>Tracheophyta</taxon>
        <taxon>Spermatophyta</taxon>
        <taxon>Magnoliopsida</taxon>
        <taxon>eudicotyledons</taxon>
        <taxon>Gunneridae</taxon>
        <taxon>Pentapetalae</taxon>
        <taxon>rosids</taxon>
        <taxon>malvids</taxon>
        <taxon>Malvales</taxon>
        <taxon>Malvaceae</taxon>
        <taxon>Malvoideae</taxon>
        <taxon>Gossypium</taxon>
    </lineage>
</organism>
<evidence type="ECO:0000259" key="1">
    <source>
        <dbReference type="PROSITE" id="PS50878"/>
    </source>
</evidence>
<dbReference type="Pfam" id="PF00078">
    <property type="entry name" value="RVT_1"/>
    <property type="match status" value="1"/>
</dbReference>
<evidence type="ECO:0000313" key="3">
    <source>
        <dbReference type="Proteomes" id="UP000325315"/>
    </source>
</evidence>